<dbReference type="GO" id="GO:0003677">
    <property type="term" value="F:DNA binding"/>
    <property type="evidence" value="ECO:0007669"/>
    <property type="project" value="UniProtKB-KW"/>
</dbReference>
<dbReference type="InterPro" id="IPR036390">
    <property type="entry name" value="WH_DNA-bd_sf"/>
</dbReference>
<dbReference type="Proteomes" id="UP000595564">
    <property type="component" value="Chromosome"/>
</dbReference>
<dbReference type="Pfam" id="PF01022">
    <property type="entry name" value="HTH_5"/>
    <property type="match status" value="1"/>
</dbReference>
<dbReference type="PRINTS" id="PR00778">
    <property type="entry name" value="HTHARSR"/>
</dbReference>
<evidence type="ECO:0000256" key="3">
    <source>
        <dbReference type="ARBA" id="ARBA00023163"/>
    </source>
</evidence>
<dbReference type="SMART" id="SM00418">
    <property type="entry name" value="HTH_ARSR"/>
    <property type="match status" value="1"/>
</dbReference>
<keyword evidence="1" id="KW-0805">Transcription regulation</keyword>
<dbReference type="PANTHER" id="PTHR33154:SF18">
    <property type="entry name" value="ARSENICAL RESISTANCE OPERON REPRESSOR"/>
    <property type="match status" value="1"/>
</dbReference>
<dbReference type="RefSeq" id="WP_201327347.1">
    <property type="nucleotide sequence ID" value="NZ_AP017470.1"/>
</dbReference>
<accession>A0A7R6PG05</accession>
<evidence type="ECO:0000313" key="6">
    <source>
        <dbReference type="Proteomes" id="UP000595564"/>
    </source>
</evidence>
<evidence type="ECO:0000259" key="4">
    <source>
        <dbReference type="PROSITE" id="PS50987"/>
    </source>
</evidence>
<sequence length="114" mass="12534">MGSKKTKAEEMAKVMKALGHPSRALIVLELGDGPRCVCDLTELVGADISTVSKHLSILKKVGIVESEKKGLMVFYQLKSPCILNFYSCVHKVATNNKESHQIEKISSVNNVEDF</sequence>
<keyword evidence="3" id="KW-0804">Transcription</keyword>
<dbReference type="PANTHER" id="PTHR33154">
    <property type="entry name" value="TRANSCRIPTIONAL REGULATOR, ARSR FAMILY"/>
    <property type="match status" value="1"/>
</dbReference>
<dbReference type="KEGG" id="thyd:TTHT_1551"/>
<protein>
    <submittedName>
        <fullName evidence="5">ArsR family transcriptional regulator</fullName>
    </submittedName>
</protein>
<dbReference type="InterPro" id="IPR011991">
    <property type="entry name" value="ArsR-like_HTH"/>
</dbReference>
<reference evidence="5 6" key="1">
    <citation type="journal article" date="2012" name="Extremophiles">
        <title>Thermotomaculum hydrothermale gen. nov., sp. nov., a novel heterotrophic thermophile within the phylum Acidobacteria from a deep-sea hydrothermal vent chimney in the Southern Okinawa Trough.</title>
        <authorList>
            <person name="Izumi H."/>
            <person name="Nunoura T."/>
            <person name="Miyazaki M."/>
            <person name="Mino S."/>
            <person name="Toki T."/>
            <person name="Takai K."/>
            <person name="Sako Y."/>
            <person name="Sawabe T."/>
            <person name="Nakagawa S."/>
        </authorList>
    </citation>
    <scope>NUCLEOTIDE SEQUENCE [LARGE SCALE GENOMIC DNA]</scope>
    <source>
        <strain evidence="5 6">AC55</strain>
    </source>
</reference>
<evidence type="ECO:0000313" key="5">
    <source>
        <dbReference type="EMBL" id="BBB33048.1"/>
    </source>
</evidence>
<dbReference type="NCBIfam" id="NF033788">
    <property type="entry name" value="HTH_metalloreg"/>
    <property type="match status" value="1"/>
</dbReference>
<dbReference type="SUPFAM" id="SSF46785">
    <property type="entry name" value="Winged helix' DNA-binding domain"/>
    <property type="match status" value="1"/>
</dbReference>
<dbReference type="EMBL" id="AP017470">
    <property type="protein sequence ID" value="BBB33048.1"/>
    <property type="molecule type" value="Genomic_DNA"/>
</dbReference>
<dbReference type="GO" id="GO:0003700">
    <property type="term" value="F:DNA-binding transcription factor activity"/>
    <property type="evidence" value="ECO:0007669"/>
    <property type="project" value="InterPro"/>
</dbReference>
<dbReference type="Gene3D" id="1.10.10.10">
    <property type="entry name" value="Winged helix-like DNA-binding domain superfamily/Winged helix DNA-binding domain"/>
    <property type="match status" value="1"/>
</dbReference>
<dbReference type="CDD" id="cd00090">
    <property type="entry name" value="HTH_ARSR"/>
    <property type="match status" value="1"/>
</dbReference>
<proteinExistence type="predicted"/>
<organism evidence="5 6">
    <name type="scientific">Thermotomaculum hydrothermale</name>
    <dbReference type="NCBI Taxonomy" id="981385"/>
    <lineage>
        <taxon>Bacteria</taxon>
        <taxon>Pseudomonadati</taxon>
        <taxon>Acidobacteriota</taxon>
        <taxon>Holophagae</taxon>
        <taxon>Thermotomaculales</taxon>
        <taxon>Thermotomaculaceae</taxon>
        <taxon>Thermotomaculum</taxon>
    </lineage>
</organism>
<keyword evidence="2" id="KW-0238">DNA-binding</keyword>
<dbReference type="InterPro" id="IPR036388">
    <property type="entry name" value="WH-like_DNA-bd_sf"/>
</dbReference>
<name>A0A7R6PG05_9BACT</name>
<keyword evidence="6" id="KW-1185">Reference proteome</keyword>
<dbReference type="InterPro" id="IPR001845">
    <property type="entry name" value="HTH_ArsR_DNA-bd_dom"/>
</dbReference>
<gene>
    <name evidence="5" type="ORF">TTHT_1551</name>
</gene>
<dbReference type="InterPro" id="IPR051081">
    <property type="entry name" value="HTH_MetalResp_TranReg"/>
</dbReference>
<dbReference type="PROSITE" id="PS50987">
    <property type="entry name" value="HTH_ARSR_2"/>
    <property type="match status" value="1"/>
</dbReference>
<feature type="domain" description="HTH arsR-type" evidence="4">
    <location>
        <begin position="3"/>
        <end position="97"/>
    </location>
</feature>
<evidence type="ECO:0000256" key="2">
    <source>
        <dbReference type="ARBA" id="ARBA00023125"/>
    </source>
</evidence>
<dbReference type="AlphaFoldDB" id="A0A7R6PG05"/>
<evidence type="ECO:0000256" key="1">
    <source>
        <dbReference type="ARBA" id="ARBA00023015"/>
    </source>
</evidence>